<protein>
    <submittedName>
        <fullName evidence="1">Uncharacterized protein</fullName>
    </submittedName>
</protein>
<dbReference type="EMBL" id="JAQNDL010000003">
    <property type="protein sequence ID" value="MDC0720660.1"/>
    <property type="molecule type" value="Genomic_DNA"/>
</dbReference>
<evidence type="ECO:0000313" key="1">
    <source>
        <dbReference type="EMBL" id="MDC0720660.1"/>
    </source>
</evidence>
<name>A0ABT5E4J9_9BACT</name>
<proteinExistence type="predicted"/>
<sequence length="79" mass="8485">MQTSIRVLPTQPQLLVLPTQTPIQNPTSAPVFRVVPATAAAVFWVLLTLLPSLLLRTSCGCQVGGHISEAPRFVKPGPR</sequence>
<dbReference type="Proteomes" id="UP001221686">
    <property type="component" value="Unassembled WGS sequence"/>
</dbReference>
<evidence type="ECO:0000313" key="2">
    <source>
        <dbReference type="Proteomes" id="UP001221686"/>
    </source>
</evidence>
<accession>A0ABT5E4J9</accession>
<keyword evidence="2" id="KW-1185">Reference proteome</keyword>
<dbReference type="RefSeq" id="WP_272089169.1">
    <property type="nucleotide sequence ID" value="NZ_JAQNDL010000003.1"/>
</dbReference>
<reference evidence="1 2" key="1">
    <citation type="submission" date="2022-11" db="EMBL/GenBank/DDBJ databases">
        <title>Minimal conservation of predation-associated metabolite biosynthetic gene clusters underscores biosynthetic potential of Myxococcota including descriptions for ten novel species: Archangium lansinium sp. nov., Myxococcus landrumus sp. nov., Nannocystis bai.</title>
        <authorList>
            <person name="Ahearne A."/>
            <person name="Stevens C."/>
            <person name="Dowd S."/>
        </authorList>
    </citation>
    <scope>NUCLEOTIDE SEQUENCE [LARGE SCALE GENOMIC DNA]</scope>
    <source>
        <strain evidence="1 2">BB15-2</strain>
    </source>
</reference>
<gene>
    <name evidence="1" type="ORF">POL25_27395</name>
</gene>
<comment type="caution">
    <text evidence="1">The sequence shown here is derived from an EMBL/GenBank/DDBJ whole genome shotgun (WGS) entry which is preliminary data.</text>
</comment>
<organism evidence="1 2">
    <name type="scientific">Nannocystis bainbridge</name>
    <dbReference type="NCBI Taxonomy" id="2995303"/>
    <lineage>
        <taxon>Bacteria</taxon>
        <taxon>Pseudomonadati</taxon>
        <taxon>Myxococcota</taxon>
        <taxon>Polyangia</taxon>
        <taxon>Nannocystales</taxon>
        <taxon>Nannocystaceae</taxon>
        <taxon>Nannocystis</taxon>
    </lineage>
</organism>